<evidence type="ECO:0000256" key="7">
    <source>
        <dbReference type="SAM" id="Phobius"/>
    </source>
</evidence>
<dbReference type="NCBIfam" id="TIGR00937">
    <property type="entry name" value="2A51"/>
    <property type="match status" value="1"/>
</dbReference>
<organism evidence="8 9">
    <name type="scientific">Azomonas agilis</name>
    <dbReference type="NCBI Taxonomy" id="116849"/>
    <lineage>
        <taxon>Bacteria</taxon>
        <taxon>Pseudomonadati</taxon>
        <taxon>Pseudomonadota</taxon>
        <taxon>Gammaproteobacteria</taxon>
        <taxon>Pseudomonadales</taxon>
        <taxon>Pseudomonadaceae</taxon>
        <taxon>Azomonas</taxon>
    </lineage>
</organism>
<protein>
    <submittedName>
        <fullName evidence="8">Chromate transporter</fullName>
    </submittedName>
</protein>
<accession>A0A562I1I3</accession>
<gene>
    <name evidence="8" type="ORF">LX59_02208</name>
</gene>
<name>A0A562I1I3_9GAMM</name>
<feature type="transmembrane region" description="Helical" evidence="7">
    <location>
        <begin position="331"/>
        <end position="350"/>
    </location>
</feature>
<dbReference type="OrthoDB" id="8969999at2"/>
<comment type="subcellular location">
    <subcellularLocation>
        <location evidence="1">Cell membrane</location>
        <topology evidence="1">Multi-pass membrane protein</topology>
    </subcellularLocation>
</comment>
<dbReference type="AlphaFoldDB" id="A0A562I1I3"/>
<evidence type="ECO:0000256" key="5">
    <source>
        <dbReference type="ARBA" id="ARBA00022989"/>
    </source>
</evidence>
<feature type="transmembrane region" description="Helical" evidence="7">
    <location>
        <begin position="12"/>
        <end position="36"/>
    </location>
</feature>
<feature type="transmembrane region" description="Helical" evidence="7">
    <location>
        <begin position="195"/>
        <end position="214"/>
    </location>
</feature>
<dbReference type="InterPro" id="IPR014047">
    <property type="entry name" value="Chr_Tranpt_l_chain"/>
</dbReference>
<dbReference type="Pfam" id="PF02417">
    <property type="entry name" value="Chromate_transp"/>
    <property type="match status" value="2"/>
</dbReference>
<evidence type="ECO:0000256" key="2">
    <source>
        <dbReference type="ARBA" id="ARBA00005262"/>
    </source>
</evidence>
<dbReference type="PANTHER" id="PTHR33567">
    <property type="entry name" value="CHROMATE ION TRANSPORTER (EUROFUNG)"/>
    <property type="match status" value="1"/>
</dbReference>
<evidence type="ECO:0000256" key="4">
    <source>
        <dbReference type="ARBA" id="ARBA00022692"/>
    </source>
</evidence>
<dbReference type="GO" id="GO:0015109">
    <property type="term" value="F:chromate transmembrane transporter activity"/>
    <property type="evidence" value="ECO:0007669"/>
    <property type="project" value="InterPro"/>
</dbReference>
<evidence type="ECO:0000256" key="6">
    <source>
        <dbReference type="ARBA" id="ARBA00023136"/>
    </source>
</evidence>
<feature type="transmembrane region" description="Helical" evidence="7">
    <location>
        <begin position="148"/>
        <end position="175"/>
    </location>
</feature>
<comment type="caution">
    <text evidence="8">The sequence shown here is derived from an EMBL/GenBank/DDBJ whole genome shotgun (WGS) entry which is preliminary data.</text>
</comment>
<evidence type="ECO:0000313" key="8">
    <source>
        <dbReference type="EMBL" id="TWH64538.1"/>
    </source>
</evidence>
<feature type="transmembrane region" description="Helical" evidence="7">
    <location>
        <begin position="297"/>
        <end position="319"/>
    </location>
</feature>
<keyword evidence="3" id="KW-1003">Cell membrane</keyword>
<evidence type="ECO:0000256" key="3">
    <source>
        <dbReference type="ARBA" id="ARBA00022475"/>
    </source>
</evidence>
<evidence type="ECO:0000256" key="1">
    <source>
        <dbReference type="ARBA" id="ARBA00004651"/>
    </source>
</evidence>
<feature type="transmembrane region" description="Helical" evidence="7">
    <location>
        <begin position="362"/>
        <end position="392"/>
    </location>
</feature>
<dbReference type="RefSeq" id="WP_144571910.1">
    <property type="nucleotide sequence ID" value="NZ_VLKG01000008.1"/>
</dbReference>
<dbReference type="PIRSF" id="PIRSF004810">
    <property type="entry name" value="ChrA"/>
    <property type="match status" value="1"/>
</dbReference>
<keyword evidence="5 7" id="KW-1133">Transmembrane helix</keyword>
<feature type="transmembrane region" description="Helical" evidence="7">
    <location>
        <begin position="116"/>
        <end position="136"/>
    </location>
</feature>
<sequence>MCLGIKARFGLAWSVFWVFLRLGFTSFGGPIAHLAYFRDEFVVRRGWVSEQQYADLVALCQFLPGPASSQVTMAVGLLRAGYAGVLAAWVGFTLPSALGLMLFAHGLTHVEAMQGVLHGLKILAVAVVIQAVWEMARKFCPDRLRISLMVAAACVALYVPIAGVHMAIILGAGLIGSRWCKPELKSMAQPLEVSVTPRMGLIFLSVFVLLLVGLPLLHRLWDVQALVWLDAFYRVGALVFGGGHVVLPLLHTEVVASGWVTEQGFLAGYSAAQAVPGPLFSFAAFLGVLLGGWAAGLLCLIGIFMPAFLLVMGALPFWALWCQNPKMQSCLAGINAAVVGLLLAALYQPLWQSSIESRQDFALTLITLVAIMCWRCPLWAAVLGCALVGWVAY</sequence>
<evidence type="ECO:0000313" key="9">
    <source>
        <dbReference type="Proteomes" id="UP000319627"/>
    </source>
</evidence>
<proteinExistence type="inferred from homology"/>
<feature type="transmembrane region" description="Helical" evidence="7">
    <location>
        <begin position="85"/>
        <end position="104"/>
    </location>
</feature>
<keyword evidence="6 7" id="KW-0472">Membrane</keyword>
<reference evidence="8 9" key="1">
    <citation type="submission" date="2019-07" db="EMBL/GenBank/DDBJ databases">
        <title>Genomic Encyclopedia of Type Strains, Phase I: the one thousand microbial genomes (KMG-I) project.</title>
        <authorList>
            <person name="Kyrpides N."/>
        </authorList>
    </citation>
    <scope>NUCLEOTIDE SEQUENCE [LARGE SCALE GENOMIC DNA]</scope>
    <source>
        <strain evidence="8 9">DSM 375</strain>
    </source>
</reference>
<dbReference type="EMBL" id="VLKG01000008">
    <property type="protein sequence ID" value="TWH64538.1"/>
    <property type="molecule type" value="Genomic_DNA"/>
</dbReference>
<dbReference type="InterPro" id="IPR003370">
    <property type="entry name" value="Chromate_transpt"/>
</dbReference>
<feature type="transmembrane region" description="Helical" evidence="7">
    <location>
        <begin position="267"/>
        <end position="290"/>
    </location>
</feature>
<keyword evidence="4 7" id="KW-0812">Transmembrane</keyword>
<dbReference type="GO" id="GO:0005886">
    <property type="term" value="C:plasma membrane"/>
    <property type="evidence" value="ECO:0007669"/>
    <property type="project" value="UniProtKB-SubCell"/>
</dbReference>
<dbReference type="Proteomes" id="UP000319627">
    <property type="component" value="Unassembled WGS sequence"/>
</dbReference>
<dbReference type="PANTHER" id="PTHR33567:SF3">
    <property type="entry name" value="CHROMATE ION TRANSPORTER (EUROFUNG)"/>
    <property type="match status" value="1"/>
</dbReference>
<comment type="similarity">
    <text evidence="2">Belongs to the chromate ion transporter (CHR) (TC 2.A.51) family.</text>
</comment>
<keyword evidence="9" id="KW-1185">Reference proteome</keyword>